<reference evidence="3" key="2">
    <citation type="submission" date="2025-08" db="UniProtKB">
        <authorList>
            <consortium name="RefSeq"/>
        </authorList>
    </citation>
    <scope>IDENTIFICATION</scope>
</reference>
<dbReference type="GeneID" id="136076846"/>
<feature type="region of interest" description="Disordered" evidence="1">
    <location>
        <begin position="110"/>
        <end position="137"/>
    </location>
</feature>
<reference evidence="2" key="1">
    <citation type="submission" date="2025-05" db="UniProtKB">
        <authorList>
            <consortium name="RefSeq"/>
        </authorList>
    </citation>
    <scope>NUCLEOTIDE SEQUENCE [LARGE SCALE GENOMIC DNA]</scope>
</reference>
<sequence length="184" mass="20765">MDRGKRQRLSGSQYKKIRLQREANSAKQKNALLHFLSRSSSEKALAPIVASTSNQNEVEIEIESGGEIEYADSVSVNEYRNSGNDITAKEPENVDEVEFISNLSEVVVQNVDDIGQNENNEDQSGEDPKTNKDLPLNFNDPAKWPIIGGKFKALLMKYGPIQKLPSLFPKDEQGRKFSSFHFYR</sequence>
<dbReference type="Proteomes" id="UP001652625">
    <property type="component" value="Chromosome 02"/>
</dbReference>
<organism evidence="2 3">
    <name type="scientific">Hydra vulgaris</name>
    <name type="common">Hydra</name>
    <name type="synonym">Hydra attenuata</name>
    <dbReference type="NCBI Taxonomy" id="6087"/>
    <lineage>
        <taxon>Eukaryota</taxon>
        <taxon>Metazoa</taxon>
        <taxon>Cnidaria</taxon>
        <taxon>Hydrozoa</taxon>
        <taxon>Hydroidolina</taxon>
        <taxon>Anthoathecata</taxon>
        <taxon>Aplanulata</taxon>
        <taxon>Hydridae</taxon>
        <taxon>Hydra</taxon>
    </lineage>
</organism>
<name>A0ABM4BC68_HYDVU</name>
<accession>A0ABM4BC68</accession>
<evidence type="ECO:0000313" key="2">
    <source>
        <dbReference type="Proteomes" id="UP001652625"/>
    </source>
</evidence>
<protein>
    <submittedName>
        <fullName evidence="3">Uncharacterized protein LOC136076846</fullName>
    </submittedName>
</protein>
<dbReference type="RefSeq" id="XP_065646520.1">
    <property type="nucleotide sequence ID" value="XM_065790448.1"/>
</dbReference>
<evidence type="ECO:0000313" key="3">
    <source>
        <dbReference type="RefSeq" id="XP_065646520.1"/>
    </source>
</evidence>
<proteinExistence type="predicted"/>
<keyword evidence="2" id="KW-1185">Reference proteome</keyword>
<evidence type="ECO:0000256" key="1">
    <source>
        <dbReference type="SAM" id="MobiDB-lite"/>
    </source>
</evidence>
<gene>
    <name evidence="3" type="primary">LOC136076846</name>
</gene>